<name>A0A6P7XKQ6_9AMPH</name>
<protein>
    <recommendedName>
        <fullName evidence="10">O-acyltransferase</fullName>
    </recommendedName>
</protein>
<evidence type="ECO:0000256" key="3">
    <source>
        <dbReference type="ARBA" id="ARBA00009010"/>
    </source>
</evidence>
<dbReference type="InParanoid" id="A0A6P7XKQ6"/>
<evidence type="ECO:0000256" key="1">
    <source>
        <dbReference type="ARBA" id="ARBA00004477"/>
    </source>
</evidence>
<keyword evidence="8 10" id="KW-0472">Membrane</keyword>
<comment type="subcellular location">
    <subcellularLocation>
        <location evidence="1 10">Endoplasmic reticulum membrane</location>
        <topology evidence="1 10">Multi-pass membrane protein</topology>
    </subcellularLocation>
</comment>
<keyword evidence="4 10" id="KW-0808">Transferase</keyword>
<keyword evidence="7 11" id="KW-1133">Transmembrane helix</keyword>
<dbReference type="InterPro" id="IPR004299">
    <property type="entry name" value="MBOAT_fam"/>
</dbReference>
<dbReference type="GO" id="GO:0005789">
    <property type="term" value="C:endoplasmic reticulum membrane"/>
    <property type="evidence" value="ECO:0007669"/>
    <property type="project" value="UniProtKB-SubCell"/>
</dbReference>
<evidence type="ECO:0000256" key="5">
    <source>
        <dbReference type="ARBA" id="ARBA00022692"/>
    </source>
</evidence>
<dbReference type="PANTHER" id="PTHR10408:SF7">
    <property type="entry name" value="DIACYLGLYCEROL O-ACYLTRANSFERASE 1"/>
    <property type="match status" value="1"/>
</dbReference>
<keyword evidence="9 10" id="KW-0012">Acyltransferase</keyword>
<evidence type="ECO:0000256" key="2">
    <source>
        <dbReference type="ARBA" id="ARBA00005189"/>
    </source>
</evidence>
<evidence type="ECO:0000256" key="11">
    <source>
        <dbReference type="SAM" id="Phobius"/>
    </source>
</evidence>
<sequence>MSHIKRKRKSSVPSCSKMSVSVELEKTVAEQQTTMDDLEILSCHVLTESLLTSGSGFSNYQGIFNLSVVLLVLIHIQMCLENFTKYGLLVDPRQIVSYLLQDRYNCPALYLNVGMILFVFPALYLENLKTKSYSAETLGSVLQYIHLALLIAAPGCVVYCVKSISPVGSVLTLLLSVIFFLKLYSFYEVNRWYRSKHPRTSQGALKKLGTDLPSRHSKMNDRGLKQIMYPWNLTIQDFCYFIMAPTLCYQLNFPRSKWIRKRFIFWRLFEMVFLAQLVLGLIQQWIAPIIQKSLKPINEIEFSLLMEYILKLAVPNQFVWLILFYWFFHCFLNLIAELLCFGDREFYLDWWNTNNLLNFWSDWNRPLHTWFIRHVYTPLLLHGFEKLQAQTVVFLISAIIYEYLISVPLQMFQFWIFTTVLAQVPLFWLMEKVCGGSYGNVILWGNAVLGTPLVVFLYFHDYYVEQIRSGPSWGLFF</sequence>
<feature type="transmembrane region" description="Helical" evidence="11">
    <location>
        <begin position="441"/>
        <end position="459"/>
    </location>
</feature>
<dbReference type="PANTHER" id="PTHR10408">
    <property type="entry name" value="STEROL O-ACYLTRANSFERASE"/>
    <property type="match status" value="1"/>
</dbReference>
<evidence type="ECO:0000313" key="12">
    <source>
        <dbReference type="Proteomes" id="UP000515156"/>
    </source>
</evidence>
<evidence type="ECO:0000256" key="8">
    <source>
        <dbReference type="ARBA" id="ARBA00023136"/>
    </source>
</evidence>
<keyword evidence="5 11" id="KW-0812">Transmembrane</keyword>
<evidence type="ECO:0000256" key="10">
    <source>
        <dbReference type="PIRNR" id="PIRNR000439"/>
    </source>
</evidence>
<gene>
    <name evidence="13" type="primary">LOC115466157</name>
</gene>
<feature type="transmembrane region" description="Helical" evidence="11">
    <location>
        <begin position="63"/>
        <end position="83"/>
    </location>
</feature>
<evidence type="ECO:0000256" key="4">
    <source>
        <dbReference type="ARBA" id="ARBA00022679"/>
    </source>
</evidence>
<comment type="similarity">
    <text evidence="3 10">Belongs to the membrane-bound acyltransferase family. Sterol o-acyltransferase subfamily.</text>
</comment>
<dbReference type="GO" id="GO:0019432">
    <property type="term" value="P:triglyceride biosynthetic process"/>
    <property type="evidence" value="ECO:0007669"/>
    <property type="project" value="TreeGrafter"/>
</dbReference>
<feature type="transmembrane region" description="Helical" evidence="11">
    <location>
        <begin position="104"/>
        <end position="124"/>
    </location>
</feature>
<dbReference type="Pfam" id="PF03062">
    <property type="entry name" value="MBOAT"/>
    <property type="match status" value="1"/>
</dbReference>
<keyword evidence="12" id="KW-1185">Reference proteome</keyword>
<keyword evidence="6 10" id="KW-0256">Endoplasmic reticulum</keyword>
<feature type="transmembrane region" description="Helical" evidence="11">
    <location>
        <begin position="318"/>
        <end position="341"/>
    </location>
</feature>
<organism evidence="12 13">
    <name type="scientific">Microcaecilia unicolor</name>
    <dbReference type="NCBI Taxonomy" id="1415580"/>
    <lineage>
        <taxon>Eukaryota</taxon>
        <taxon>Metazoa</taxon>
        <taxon>Chordata</taxon>
        <taxon>Craniata</taxon>
        <taxon>Vertebrata</taxon>
        <taxon>Euteleostomi</taxon>
        <taxon>Amphibia</taxon>
        <taxon>Gymnophiona</taxon>
        <taxon>Siphonopidae</taxon>
        <taxon>Microcaecilia</taxon>
    </lineage>
</organism>
<proteinExistence type="inferred from homology"/>
<comment type="pathway">
    <text evidence="2">Lipid metabolism.</text>
</comment>
<evidence type="ECO:0000256" key="6">
    <source>
        <dbReference type="ARBA" id="ARBA00022824"/>
    </source>
</evidence>
<dbReference type="GO" id="GO:0004144">
    <property type="term" value="F:diacylglycerol O-acyltransferase activity"/>
    <property type="evidence" value="ECO:0007669"/>
    <property type="project" value="UniProtKB-ARBA"/>
</dbReference>
<dbReference type="OrthoDB" id="10039049at2759"/>
<dbReference type="InterPro" id="IPR014371">
    <property type="entry name" value="Oat_ACAT_DAG_ARE"/>
</dbReference>
<accession>A0A6P7XKQ6</accession>
<feature type="transmembrane region" description="Helical" evidence="11">
    <location>
        <begin position="168"/>
        <end position="187"/>
    </location>
</feature>
<feature type="transmembrane region" description="Helical" evidence="11">
    <location>
        <begin position="144"/>
        <end position="161"/>
    </location>
</feature>
<dbReference type="KEGG" id="muo:115466157"/>
<dbReference type="GeneID" id="115466157"/>
<evidence type="ECO:0000256" key="7">
    <source>
        <dbReference type="ARBA" id="ARBA00022989"/>
    </source>
</evidence>
<dbReference type="Proteomes" id="UP000515156">
    <property type="component" value="Chromosome 3"/>
</dbReference>
<evidence type="ECO:0000313" key="13">
    <source>
        <dbReference type="RefSeq" id="XP_030053093.1"/>
    </source>
</evidence>
<dbReference type="RefSeq" id="XP_030053093.1">
    <property type="nucleotide sequence ID" value="XM_030197233.1"/>
</dbReference>
<reference evidence="13" key="1">
    <citation type="submission" date="2025-08" db="UniProtKB">
        <authorList>
            <consortium name="RefSeq"/>
        </authorList>
    </citation>
    <scope>IDENTIFICATION</scope>
</reference>
<dbReference type="PIRSF" id="PIRSF000439">
    <property type="entry name" value="Oat_ACAT_DAG_ARE"/>
    <property type="match status" value="1"/>
</dbReference>
<feature type="transmembrane region" description="Helical" evidence="11">
    <location>
        <begin position="264"/>
        <end position="286"/>
    </location>
</feature>
<evidence type="ECO:0000256" key="9">
    <source>
        <dbReference type="ARBA" id="ARBA00023315"/>
    </source>
</evidence>
<dbReference type="AlphaFoldDB" id="A0A6P7XKQ6"/>